<feature type="disulfide bond" evidence="12">
    <location>
        <begin position="54"/>
        <end position="63"/>
    </location>
</feature>
<keyword evidence="5 13" id="KW-0732">Signal</keyword>
<feature type="disulfide bond" evidence="12">
    <location>
        <begin position="26"/>
        <end position="89"/>
    </location>
</feature>
<dbReference type="GO" id="GO:0046872">
    <property type="term" value="F:metal ion binding"/>
    <property type="evidence" value="ECO:0007669"/>
    <property type="project" value="UniProtKB-KW"/>
</dbReference>
<name>A0AAU9J943_9CILI</name>
<proteinExistence type="inferred from homology"/>
<comment type="cofactor">
    <cofactor evidence="11">
        <name>Zn(2+)</name>
        <dbReference type="ChEBI" id="CHEBI:29105"/>
    </cofactor>
    <text evidence="11">Binds 2 Zn(2+) ions per subunit.</text>
</comment>
<keyword evidence="10" id="KW-0326">Glycosidase</keyword>
<protein>
    <recommendedName>
        <fullName evidence="10">Sphingomyelin phosphodiesterase</fullName>
    </recommendedName>
</protein>
<dbReference type="InterPro" id="IPR011001">
    <property type="entry name" value="Saposin-like"/>
</dbReference>
<feature type="domain" description="Saposin B-type" evidence="14">
    <location>
        <begin position="19"/>
        <end position="99"/>
    </location>
</feature>
<feature type="chain" id="PRO_5043695305" description="Sphingomyelin phosphodiesterase" evidence="13">
    <location>
        <begin position="20"/>
        <end position="547"/>
    </location>
</feature>
<feature type="signal peptide" evidence="13">
    <location>
        <begin position="1"/>
        <end position="19"/>
    </location>
</feature>
<feature type="disulfide bond" evidence="12">
    <location>
        <begin position="151"/>
        <end position="156"/>
    </location>
</feature>
<evidence type="ECO:0000256" key="2">
    <source>
        <dbReference type="ARBA" id="ARBA00008234"/>
    </source>
</evidence>
<dbReference type="GO" id="GO:0005576">
    <property type="term" value="C:extracellular region"/>
    <property type="evidence" value="ECO:0007669"/>
    <property type="project" value="UniProtKB-SubCell"/>
</dbReference>
<keyword evidence="16" id="KW-1185">Reference proteome</keyword>
<evidence type="ECO:0000259" key="14">
    <source>
        <dbReference type="PROSITE" id="PS50015"/>
    </source>
</evidence>
<dbReference type="InterPro" id="IPR008139">
    <property type="entry name" value="SaposinB_dom"/>
</dbReference>
<keyword evidence="7 11" id="KW-0862">Zinc</keyword>
<dbReference type="GO" id="GO:0004767">
    <property type="term" value="F:sphingomyelin phosphodiesterase activity"/>
    <property type="evidence" value="ECO:0007669"/>
    <property type="project" value="UniProtKB-UniRule"/>
</dbReference>
<gene>
    <name evidence="15" type="ORF">BSTOLATCC_MIC34117</name>
</gene>
<dbReference type="GO" id="GO:0016020">
    <property type="term" value="C:membrane"/>
    <property type="evidence" value="ECO:0007669"/>
    <property type="project" value="GOC"/>
</dbReference>
<dbReference type="PANTHER" id="PTHR10340:SF57">
    <property type="entry name" value="METALLOPHOS DOMAIN-CONTAINING PROTEIN"/>
    <property type="match status" value="1"/>
</dbReference>
<evidence type="ECO:0000256" key="3">
    <source>
        <dbReference type="ARBA" id="ARBA00022525"/>
    </source>
</evidence>
<evidence type="ECO:0000256" key="4">
    <source>
        <dbReference type="ARBA" id="ARBA00022723"/>
    </source>
</evidence>
<dbReference type="SUPFAM" id="SSF47862">
    <property type="entry name" value="Saposin"/>
    <property type="match status" value="1"/>
</dbReference>
<evidence type="ECO:0000256" key="12">
    <source>
        <dbReference type="PIRSR" id="PIRSR000948-2"/>
    </source>
</evidence>
<dbReference type="SUPFAM" id="SSF56300">
    <property type="entry name" value="Metallo-dependent phosphatases"/>
    <property type="match status" value="1"/>
</dbReference>
<evidence type="ECO:0000256" key="6">
    <source>
        <dbReference type="ARBA" id="ARBA00022801"/>
    </source>
</evidence>
<dbReference type="PIRSF" id="PIRSF000948">
    <property type="entry name" value="Sphingomy_PDE"/>
    <property type="match status" value="1"/>
</dbReference>
<dbReference type="AlphaFoldDB" id="A0AAU9J943"/>
<evidence type="ECO:0000256" key="9">
    <source>
        <dbReference type="ARBA" id="ARBA00023180"/>
    </source>
</evidence>
<feature type="disulfide bond" evidence="12">
    <location>
        <begin position="499"/>
        <end position="503"/>
    </location>
</feature>
<comment type="subcellular location">
    <subcellularLocation>
        <location evidence="1">Secreted</location>
    </subcellularLocation>
</comment>
<evidence type="ECO:0000256" key="13">
    <source>
        <dbReference type="SAM" id="SignalP"/>
    </source>
</evidence>
<comment type="similarity">
    <text evidence="2 10">Belongs to the acid sphingomyelinase family.</text>
</comment>
<evidence type="ECO:0000256" key="11">
    <source>
        <dbReference type="PIRSR" id="PIRSR000948-1"/>
    </source>
</evidence>
<dbReference type="GO" id="GO:0016798">
    <property type="term" value="F:hydrolase activity, acting on glycosyl bonds"/>
    <property type="evidence" value="ECO:0007669"/>
    <property type="project" value="UniProtKB-KW"/>
</dbReference>
<reference evidence="15" key="1">
    <citation type="submission" date="2021-09" db="EMBL/GenBank/DDBJ databases">
        <authorList>
            <consortium name="AG Swart"/>
            <person name="Singh M."/>
            <person name="Singh A."/>
            <person name="Seah K."/>
            <person name="Emmerich C."/>
        </authorList>
    </citation>
    <scope>NUCLEOTIDE SEQUENCE</scope>
    <source>
        <strain evidence="15">ATCC30299</strain>
    </source>
</reference>
<keyword evidence="3" id="KW-0964">Secreted</keyword>
<dbReference type="Proteomes" id="UP001162131">
    <property type="component" value="Unassembled WGS sequence"/>
</dbReference>
<dbReference type="GO" id="GO:0006685">
    <property type="term" value="P:sphingomyelin catabolic process"/>
    <property type="evidence" value="ECO:0007669"/>
    <property type="project" value="UniProtKB-UniRule"/>
</dbReference>
<comment type="caution">
    <text evidence="15">The sequence shown here is derived from an EMBL/GenBank/DDBJ whole genome shotgun (WGS) entry which is preliminary data.</text>
</comment>
<dbReference type="InterPro" id="IPR029052">
    <property type="entry name" value="Metallo-depent_PP-like"/>
</dbReference>
<evidence type="ECO:0000313" key="16">
    <source>
        <dbReference type="Proteomes" id="UP001162131"/>
    </source>
</evidence>
<evidence type="ECO:0000256" key="10">
    <source>
        <dbReference type="PIRNR" id="PIRNR000948"/>
    </source>
</evidence>
<feature type="binding site" evidence="11">
    <location>
        <position position="136"/>
    </location>
    <ligand>
        <name>Zn(2+)</name>
        <dbReference type="ChEBI" id="CHEBI:29105"/>
        <label>1</label>
    </ligand>
</feature>
<feature type="disulfide bond" evidence="12">
    <location>
        <begin position="157"/>
        <end position="177"/>
    </location>
</feature>
<keyword evidence="6 10" id="KW-0378">Hydrolase</keyword>
<dbReference type="CDD" id="cd00842">
    <property type="entry name" value="MPP_ASMase"/>
    <property type="match status" value="1"/>
</dbReference>
<evidence type="ECO:0000256" key="5">
    <source>
        <dbReference type="ARBA" id="ARBA00022729"/>
    </source>
</evidence>
<dbReference type="PROSITE" id="PS50015">
    <property type="entry name" value="SAP_B"/>
    <property type="match status" value="1"/>
</dbReference>
<dbReference type="PANTHER" id="PTHR10340">
    <property type="entry name" value="SPHINGOMYELIN PHOSPHODIESTERASE"/>
    <property type="match status" value="1"/>
</dbReference>
<dbReference type="EMBL" id="CAJZBQ010000034">
    <property type="protein sequence ID" value="CAG9323467.1"/>
    <property type="molecule type" value="Genomic_DNA"/>
</dbReference>
<evidence type="ECO:0000256" key="1">
    <source>
        <dbReference type="ARBA" id="ARBA00004613"/>
    </source>
</evidence>
<evidence type="ECO:0000313" key="15">
    <source>
        <dbReference type="EMBL" id="CAG9323467.1"/>
    </source>
</evidence>
<organism evidence="15 16">
    <name type="scientific">Blepharisma stoltei</name>
    <dbReference type="NCBI Taxonomy" id="1481888"/>
    <lineage>
        <taxon>Eukaryota</taxon>
        <taxon>Sar</taxon>
        <taxon>Alveolata</taxon>
        <taxon>Ciliophora</taxon>
        <taxon>Postciliodesmatophora</taxon>
        <taxon>Heterotrichea</taxon>
        <taxon>Heterotrichida</taxon>
        <taxon>Blepharismidae</taxon>
        <taxon>Blepharisma</taxon>
    </lineage>
</organism>
<dbReference type="InterPro" id="IPR041805">
    <property type="entry name" value="ASMase/PPN1_MPP"/>
</dbReference>
<keyword evidence="8 12" id="KW-1015">Disulfide bond</keyword>
<keyword evidence="9" id="KW-0325">Glycoprotein</keyword>
<evidence type="ECO:0000256" key="7">
    <source>
        <dbReference type="ARBA" id="ARBA00022833"/>
    </source>
</evidence>
<dbReference type="InterPro" id="IPR011160">
    <property type="entry name" value="Sphingomy_PDE"/>
</dbReference>
<evidence type="ECO:0000256" key="8">
    <source>
        <dbReference type="ARBA" id="ARBA00023157"/>
    </source>
</evidence>
<sequence length="547" mass="62134">MGNKSMLFYFLLILYAAQGQLDCQTCMIAAGALQYLLSNSLFQGTLKNYLIDICQKTTDPNYCNTIGSLVLGEVADVLQRRFVNGIFLCSRPGICNSAEYILEDFESWAKNALKNTPDYQIPIRSLNYLHFAQISDIRLDRKYISGASNLCSSGPCCRKGTPKNTSDTAGPNGDYNCELPLPTLRKALDSISQNNPDFIIWNGNSVAHDLLLSSSDRLNVIKNVTQEILNKFNSYLTPVFPIFGPLDCYPEHQYDFSADSYFLKSLTNLWSIWLGKQGAAQFAEKGVYSVQYKNTNLRIIGLNTLSCDINNFYLFANVTDPNGYILWLNNELANAEMYGYKVYIIGNIAPGSKSCVNSWSKHYSVLMERYQNTVMGQFFGGENRDEFRINKGYFSSKPTGIQFISPSLSPYKNSNPSYRIYQADALSKVIINYTQYRLNLTEAKPSFFQAYDFLSFYKVENMLPPTILNLSAKIKKYELLMMKYVTNKYTNGPDTPLGCKAQCLNDFYCEITNDRQEEVEKCQGIGESIKEFLLNSLYGKWTYIVER</sequence>
<comment type="function">
    <text evidence="10">Converts sphingomyelin to ceramide.</text>
</comment>
<accession>A0AAU9J943</accession>
<keyword evidence="4 11" id="KW-0479">Metal-binding</keyword>
<feature type="disulfide bond" evidence="12">
    <location>
        <begin position="307"/>
        <end position="355"/>
    </location>
</feature>